<organism evidence="3 4">
    <name type="scientific">Xylona heveae (strain CBS 132557 / TC161)</name>
    <dbReference type="NCBI Taxonomy" id="1328760"/>
    <lineage>
        <taxon>Eukaryota</taxon>
        <taxon>Fungi</taxon>
        <taxon>Dikarya</taxon>
        <taxon>Ascomycota</taxon>
        <taxon>Pezizomycotina</taxon>
        <taxon>Xylonomycetes</taxon>
        <taxon>Xylonales</taxon>
        <taxon>Xylonaceae</taxon>
        <taxon>Xylona</taxon>
    </lineage>
</organism>
<feature type="compositionally biased region" description="Low complexity" evidence="1">
    <location>
        <begin position="252"/>
        <end position="273"/>
    </location>
</feature>
<keyword evidence="4" id="KW-1185">Reference proteome</keyword>
<protein>
    <recommendedName>
        <fullName evidence="2">Stc1 domain-containing protein</fullName>
    </recommendedName>
</protein>
<feature type="compositionally biased region" description="Polar residues" evidence="1">
    <location>
        <begin position="227"/>
        <end position="236"/>
    </location>
</feature>
<feature type="compositionally biased region" description="Polar residues" evidence="1">
    <location>
        <begin position="160"/>
        <end position="196"/>
    </location>
</feature>
<dbReference type="Pfam" id="PF12898">
    <property type="entry name" value="Stc1"/>
    <property type="match status" value="1"/>
</dbReference>
<dbReference type="AlphaFoldDB" id="A0A165A6T3"/>
<feature type="region of interest" description="Disordered" evidence="1">
    <location>
        <begin position="122"/>
        <end position="281"/>
    </location>
</feature>
<dbReference type="InterPro" id="IPR024630">
    <property type="entry name" value="Stc1"/>
</dbReference>
<evidence type="ECO:0000313" key="3">
    <source>
        <dbReference type="EMBL" id="KZF20033.1"/>
    </source>
</evidence>
<dbReference type="OMA" id="QQDEENA"/>
<proteinExistence type="predicted"/>
<reference evidence="3 4" key="1">
    <citation type="journal article" date="2016" name="Fungal Biol.">
        <title>The genome of Xylona heveae provides a window into fungal endophytism.</title>
        <authorList>
            <person name="Gazis R."/>
            <person name="Kuo A."/>
            <person name="Riley R."/>
            <person name="LaButti K."/>
            <person name="Lipzen A."/>
            <person name="Lin J."/>
            <person name="Amirebrahimi M."/>
            <person name="Hesse C.N."/>
            <person name="Spatafora J.W."/>
            <person name="Henrissat B."/>
            <person name="Hainaut M."/>
            <person name="Grigoriev I.V."/>
            <person name="Hibbett D.S."/>
        </authorList>
    </citation>
    <scope>NUCLEOTIDE SEQUENCE [LARGE SCALE GENOMIC DNA]</scope>
    <source>
        <strain evidence="3 4">TC161</strain>
    </source>
</reference>
<dbReference type="EMBL" id="KV407464">
    <property type="protein sequence ID" value="KZF20033.1"/>
    <property type="molecule type" value="Genomic_DNA"/>
</dbReference>
<feature type="domain" description="Stc1" evidence="2">
    <location>
        <begin position="29"/>
        <end position="113"/>
    </location>
</feature>
<dbReference type="STRING" id="1328760.A0A165A6T3"/>
<name>A0A165A6T3_XYLHT</name>
<evidence type="ECO:0000259" key="2">
    <source>
        <dbReference type="Pfam" id="PF12898"/>
    </source>
</evidence>
<dbReference type="OrthoDB" id="3514033at2759"/>
<dbReference type="RefSeq" id="XP_018185588.1">
    <property type="nucleotide sequence ID" value="XM_018333343.1"/>
</dbReference>
<evidence type="ECO:0000313" key="4">
    <source>
        <dbReference type="Proteomes" id="UP000076632"/>
    </source>
</evidence>
<sequence length="387" mass="42357">MAPKSAFAGGYNEATAKKLEKIHLPDKIKCKGCGKFRMKSAYSKKQLNDLRHKIYVVGELSATVAGQIKCRTCTGQQVNELTCTICDEVKGLEGFSKVQRRDPDKARCLTCVNVQGEMEAGLELGDEDDFSDSSSNPFDSDEDDYFDSEIAAPIPGMRNLSLSKSSTHASVSGISDRSGYVSRSENMPPSRSNLSPSIAGGVSVKSSGSSQQDEENASGWQEVPRSALTTRTQQGIPFTGYDAQGRGHARVRPPSTVSERSSRSGTSTTSRQSAVRQSTVSNNRGFAKVKASAIFLLTGAHKIFNCLRFNRLSPAKPCCSSTRWMRRTMMIPASVPPYTARPSLSLLLWTVMMKMKTTMCASGRHSSLEDPWQRQHWATYSALMIMT</sequence>
<feature type="compositionally biased region" description="Low complexity" evidence="1">
    <location>
        <begin position="200"/>
        <end position="210"/>
    </location>
</feature>
<dbReference type="InParanoid" id="A0A165A6T3"/>
<gene>
    <name evidence="3" type="ORF">L228DRAFT_250462</name>
</gene>
<evidence type="ECO:0000256" key="1">
    <source>
        <dbReference type="SAM" id="MobiDB-lite"/>
    </source>
</evidence>
<dbReference type="GeneID" id="28898480"/>
<dbReference type="Proteomes" id="UP000076632">
    <property type="component" value="Unassembled WGS sequence"/>
</dbReference>
<accession>A0A165A6T3</accession>